<dbReference type="Proteomes" id="UP000245207">
    <property type="component" value="Unassembled WGS sequence"/>
</dbReference>
<dbReference type="InterPro" id="IPR017853">
    <property type="entry name" value="GH"/>
</dbReference>
<evidence type="ECO:0000256" key="3">
    <source>
        <dbReference type="ARBA" id="ARBA00012706"/>
    </source>
</evidence>
<dbReference type="EMBL" id="PKPP01001056">
    <property type="protein sequence ID" value="PWA86089.1"/>
    <property type="molecule type" value="Genomic_DNA"/>
</dbReference>
<evidence type="ECO:0000256" key="6">
    <source>
        <dbReference type="SAM" id="SignalP"/>
    </source>
</evidence>
<reference evidence="8 9" key="1">
    <citation type="journal article" date="2018" name="Mol. Plant">
        <title>The genome of Artemisia annua provides insight into the evolution of Asteraceae family and artemisinin biosynthesis.</title>
        <authorList>
            <person name="Shen Q."/>
            <person name="Zhang L."/>
            <person name="Liao Z."/>
            <person name="Wang S."/>
            <person name="Yan T."/>
            <person name="Shi P."/>
            <person name="Liu M."/>
            <person name="Fu X."/>
            <person name="Pan Q."/>
            <person name="Wang Y."/>
            <person name="Lv Z."/>
            <person name="Lu X."/>
            <person name="Zhang F."/>
            <person name="Jiang W."/>
            <person name="Ma Y."/>
            <person name="Chen M."/>
            <person name="Hao X."/>
            <person name="Li L."/>
            <person name="Tang Y."/>
            <person name="Lv G."/>
            <person name="Zhou Y."/>
            <person name="Sun X."/>
            <person name="Brodelius P.E."/>
            <person name="Rose J.K.C."/>
            <person name="Tang K."/>
        </authorList>
    </citation>
    <scope>NUCLEOTIDE SEQUENCE [LARGE SCALE GENOMIC DNA]</scope>
    <source>
        <strain evidence="9">cv. Huhao1</strain>
        <tissue evidence="8">Leaf</tissue>
    </source>
</reference>
<dbReference type="STRING" id="35608.A0A2U1PK30"/>
<comment type="caution">
    <text evidence="8">The sequence shown here is derived from an EMBL/GenBank/DDBJ whole genome shotgun (WGS) entry which is preliminary data.</text>
</comment>
<name>A0A2U1PK30_ARTAN</name>
<proteinExistence type="inferred from homology"/>
<dbReference type="InterPro" id="IPR045053">
    <property type="entry name" value="MAN-like"/>
</dbReference>
<sequence>MKKTLASSIFLILLAIQNDSIFLVSNAAGLTLNEGFITTRGASSHGLSVARTWAFSDGGDTPLQYSPGSYNEKMFKGLDFVVAEARRYKIKLILSLVNNYENLGGKEQYVNWARNQGQHLTSDDDFFTNPVTKGFYKNHVKTVLNRYNTVNGVMYKNDPTIMAWELMNEPRCTSDTSGRTIQHWVQWCHGQGRIYMLDRHICNSALVIFSSFLLQKLKQVVIWSF</sequence>
<dbReference type="SUPFAM" id="SSF51445">
    <property type="entry name" value="(Trans)glycosidases"/>
    <property type="match status" value="1"/>
</dbReference>
<dbReference type="GO" id="GO:0016985">
    <property type="term" value="F:mannan endo-1,4-beta-mannosidase activity"/>
    <property type="evidence" value="ECO:0007669"/>
    <property type="project" value="UniProtKB-EC"/>
</dbReference>
<accession>A0A2U1PK30</accession>
<keyword evidence="4 8" id="KW-0378">Hydrolase</keyword>
<evidence type="ECO:0000256" key="4">
    <source>
        <dbReference type="ARBA" id="ARBA00022801"/>
    </source>
</evidence>
<dbReference type="PANTHER" id="PTHR31451">
    <property type="match status" value="1"/>
</dbReference>
<comment type="catalytic activity">
    <reaction evidence="1">
        <text>Random hydrolysis of (1-&gt;4)-beta-D-mannosidic linkages in mannans, galactomannans and glucomannans.</text>
        <dbReference type="EC" id="3.2.1.78"/>
    </reaction>
</comment>
<gene>
    <name evidence="8" type="ORF">CTI12_AA142810</name>
</gene>
<dbReference type="Gene3D" id="3.20.20.80">
    <property type="entry name" value="Glycosidases"/>
    <property type="match status" value="1"/>
</dbReference>
<feature type="chain" id="PRO_5015458350" description="mannan endo-1,4-beta-mannosidase" evidence="6">
    <location>
        <begin position="21"/>
        <end position="225"/>
    </location>
</feature>
<keyword evidence="9" id="KW-1185">Reference proteome</keyword>
<organism evidence="8 9">
    <name type="scientific">Artemisia annua</name>
    <name type="common">Sweet wormwood</name>
    <dbReference type="NCBI Taxonomy" id="35608"/>
    <lineage>
        <taxon>Eukaryota</taxon>
        <taxon>Viridiplantae</taxon>
        <taxon>Streptophyta</taxon>
        <taxon>Embryophyta</taxon>
        <taxon>Tracheophyta</taxon>
        <taxon>Spermatophyta</taxon>
        <taxon>Magnoliopsida</taxon>
        <taxon>eudicotyledons</taxon>
        <taxon>Gunneridae</taxon>
        <taxon>Pentapetalae</taxon>
        <taxon>asterids</taxon>
        <taxon>campanulids</taxon>
        <taxon>Asterales</taxon>
        <taxon>Asteraceae</taxon>
        <taxon>Asteroideae</taxon>
        <taxon>Anthemideae</taxon>
        <taxon>Artemisiinae</taxon>
        <taxon>Artemisia</taxon>
    </lineage>
</organism>
<dbReference type="Pfam" id="PF26410">
    <property type="entry name" value="GH5_mannosidase"/>
    <property type="match status" value="1"/>
</dbReference>
<dbReference type="InterPro" id="IPR001547">
    <property type="entry name" value="Glyco_hydro_5"/>
</dbReference>
<dbReference type="OrthoDB" id="406631at2759"/>
<feature type="domain" description="Glycoside hydrolase family 5" evidence="7">
    <location>
        <begin position="61"/>
        <end position="186"/>
    </location>
</feature>
<dbReference type="AlphaFoldDB" id="A0A2U1PK30"/>
<dbReference type="EC" id="3.2.1.78" evidence="3"/>
<dbReference type="PANTHER" id="PTHR31451:SF64">
    <property type="entry name" value="MANNAN ENDO-1,4-BETA-MANNOSIDASE 7"/>
    <property type="match status" value="1"/>
</dbReference>
<keyword evidence="5" id="KW-0326">Glycosidase</keyword>
<feature type="signal peptide" evidence="6">
    <location>
        <begin position="1"/>
        <end position="20"/>
    </location>
</feature>
<evidence type="ECO:0000256" key="5">
    <source>
        <dbReference type="ARBA" id="ARBA00023295"/>
    </source>
</evidence>
<comment type="similarity">
    <text evidence="2">Belongs to the glycosyl hydrolase 5 (cellulase A) family.</text>
</comment>
<protein>
    <recommendedName>
        <fullName evidence="3">mannan endo-1,4-beta-mannosidase</fullName>
        <ecNumber evidence="3">3.2.1.78</ecNumber>
    </recommendedName>
</protein>
<evidence type="ECO:0000256" key="2">
    <source>
        <dbReference type="ARBA" id="ARBA00005641"/>
    </source>
</evidence>
<evidence type="ECO:0000256" key="1">
    <source>
        <dbReference type="ARBA" id="ARBA00001678"/>
    </source>
</evidence>
<evidence type="ECO:0000259" key="7">
    <source>
        <dbReference type="Pfam" id="PF26410"/>
    </source>
</evidence>
<evidence type="ECO:0000313" key="8">
    <source>
        <dbReference type="EMBL" id="PWA86089.1"/>
    </source>
</evidence>
<evidence type="ECO:0000313" key="9">
    <source>
        <dbReference type="Proteomes" id="UP000245207"/>
    </source>
</evidence>
<keyword evidence="6" id="KW-0732">Signal</keyword>